<dbReference type="InterPro" id="IPR023459">
    <property type="entry name" value="Tscrpt_elong_fac_GreA/B_fam"/>
</dbReference>
<keyword evidence="13" id="KW-1185">Reference proteome</keyword>
<evidence type="ECO:0000313" key="12">
    <source>
        <dbReference type="EMBL" id="WBL35033.1"/>
    </source>
</evidence>
<evidence type="ECO:0000256" key="1">
    <source>
        <dbReference type="ARBA" id="ARBA00008213"/>
    </source>
</evidence>
<dbReference type="SUPFAM" id="SSF46557">
    <property type="entry name" value="GreA transcript cleavage protein, N-terminal domain"/>
    <property type="match status" value="1"/>
</dbReference>
<dbReference type="NCBIfam" id="TIGR01462">
    <property type="entry name" value="greA"/>
    <property type="match status" value="1"/>
</dbReference>
<dbReference type="PANTHER" id="PTHR30437:SF4">
    <property type="entry name" value="TRANSCRIPTION ELONGATION FACTOR GREA"/>
    <property type="match status" value="1"/>
</dbReference>
<keyword evidence="3 8" id="KW-0805">Transcription regulation</keyword>
<dbReference type="InterPro" id="IPR010998">
    <property type="entry name" value="Integrase_recombinase_N"/>
</dbReference>
<accession>A0ABY7M313</accession>
<dbReference type="Gene3D" id="1.10.287.180">
    <property type="entry name" value="Transcription elongation factor, GreA/GreB, N-terminal domain"/>
    <property type="match status" value="1"/>
</dbReference>
<dbReference type="SUPFAM" id="SSF54534">
    <property type="entry name" value="FKBP-like"/>
    <property type="match status" value="1"/>
</dbReference>
<evidence type="ECO:0000256" key="4">
    <source>
        <dbReference type="ARBA" id="ARBA00023125"/>
    </source>
</evidence>
<evidence type="ECO:0000256" key="7">
    <source>
        <dbReference type="ARBA" id="ARBA00030776"/>
    </source>
</evidence>
<keyword evidence="5 8" id="KW-0804">Transcription</keyword>
<dbReference type="Gene3D" id="1.10.150.130">
    <property type="match status" value="1"/>
</dbReference>
<feature type="domain" description="Transcription elongation factor GreA/GreB N-terminal" evidence="11">
    <location>
        <begin position="123"/>
        <end position="191"/>
    </location>
</feature>
<evidence type="ECO:0000259" key="11">
    <source>
        <dbReference type="Pfam" id="PF03449"/>
    </source>
</evidence>
<dbReference type="NCBIfam" id="NF001263">
    <property type="entry name" value="PRK00226.1-4"/>
    <property type="match status" value="1"/>
</dbReference>
<dbReference type="InterPro" id="IPR036805">
    <property type="entry name" value="Tscrpt_elong_fac_GreA/B_N_sf"/>
</dbReference>
<reference evidence="12 13" key="1">
    <citation type="journal article" date="2023" name="ISME J.">
        <title>Thermophilic Dehalococcoidia with unusual traits shed light on an unexpected past.</title>
        <authorList>
            <person name="Palmer M."/>
            <person name="Covington J.K."/>
            <person name="Zhou E.M."/>
            <person name="Thomas S.C."/>
            <person name="Habib N."/>
            <person name="Seymour C.O."/>
            <person name="Lai D."/>
            <person name="Johnston J."/>
            <person name="Hashimi A."/>
            <person name="Jiao J.Y."/>
            <person name="Muok A.R."/>
            <person name="Liu L."/>
            <person name="Xian W.D."/>
            <person name="Zhi X.Y."/>
            <person name="Li M.M."/>
            <person name="Silva L.P."/>
            <person name="Bowen B.P."/>
            <person name="Louie K."/>
            <person name="Briegel A."/>
            <person name="Pett-Ridge J."/>
            <person name="Weber P.K."/>
            <person name="Tocheva E.I."/>
            <person name="Woyke T."/>
            <person name="Northen T.R."/>
            <person name="Mayali X."/>
            <person name="Li W.J."/>
            <person name="Hedlund B.P."/>
        </authorList>
    </citation>
    <scope>NUCLEOTIDE SEQUENCE [LARGE SCALE GENOMIC DNA]</scope>
    <source>
        <strain evidence="12 13">YIM 72310</strain>
    </source>
</reference>
<name>A0ABY7M313_9CHLR</name>
<proteinExistence type="inferred from homology"/>
<dbReference type="InterPro" id="IPR001437">
    <property type="entry name" value="Tscrpt_elong_fac_GreA/B_C"/>
</dbReference>
<evidence type="ECO:0000256" key="8">
    <source>
        <dbReference type="HAMAP-Rule" id="MF_00105"/>
    </source>
</evidence>
<dbReference type="Pfam" id="PF01272">
    <property type="entry name" value="GreA_GreB"/>
    <property type="match status" value="1"/>
</dbReference>
<evidence type="ECO:0000256" key="3">
    <source>
        <dbReference type="ARBA" id="ARBA00023015"/>
    </source>
</evidence>
<dbReference type="InterPro" id="IPR018151">
    <property type="entry name" value="TF_GreA/GreB_CS"/>
</dbReference>
<keyword evidence="12" id="KW-0648">Protein biosynthesis</keyword>
<keyword evidence="4 8" id="KW-0238">DNA-binding</keyword>
<dbReference type="RefSeq" id="WP_270055561.1">
    <property type="nucleotide sequence ID" value="NZ_CP115149.1"/>
</dbReference>
<dbReference type="Gene3D" id="3.10.50.30">
    <property type="entry name" value="Transcription elongation factor, GreA/GreB, C-terminal domain"/>
    <property type="match status" value="1"/>
</dbReference>
<dbReference type="PROSITE" id="PS00829">
    <property type="entry name" value="GREAB_1"/>
    <property type="match status" value="1"/>
</dbReference>
<feature type="domain" description="Transcription elongation factor GreA/GreB C-terminal" evidence="10">
    <location>
        <begin position="199"/>
        <end position="271"/>
    </location>
</feature>
<dbReference type="EMBL" id="CP115149">
    <property type="protein sequence ID" value="WBL35033.1"/>
    <property type="molecule type" value="Genomic_DNA"/>
</dbReference>
<gene>
    <name evidence="8 12" type="primary">greA</name>
    <name evidence="12" type="ORF">O0235_09565</name>
</gene>
<evidence type="ECO:0000256" key="6">
    <source>
        <dbReference type="ARBA" id="ARBA00024916"/>
    </source>
</evidence>
<comment type="function">
    <text evidence="6 8 9">Necessary for efficient RNA polymerase transcription elongation past template-encoded arresting sites. The arresting sites in DNA have the property of trapping a certain fraction of elongating RNA polymerases that pass through, resulting in locked ternary complexes. Cleavage of the nascent transcript by cleavage factors such as GreA or GreB allows the resumption of elongation from the new 3'terminus. GreA releases sequences of 2 to 3 nucleotides.</text>
</comment>
<comment type="similarity">
    <text evidence="1 8 9">Belongs to the GreA/GreB family.</text>
</comment>
<protein>
    <recommendedName>
        <fullName evidence="2 8">Transcription elongation factor GreA</fullName>
    </recommendedName>
    <alternativeName>
        <fullName evidence="7 8">Transcript cleavage factor GreA</fullName>
    </alternativeName>
</protein>
<dbReference type="Proteomes" id="UP001212803">
    <property type="component" value="Chromosome"/>
</dbReference>
<evidence type="ECO:0000259" key="10">
    <source>
        <dbReference type="Pfam" id="PF01272"/>
    </source>
</evidence>
<dbReference type="InterPro" id="IPR022691">
    <property type="entry name" value="Tscrpt_elong_fac_GreA/B_N"/>
</dbReference>
<evidence type="ECO:0000256" key="9">
    <source>
        <dbReference type="RuleBase" id="RU000556"/>
    </source>
</evidence>
<dbReference type="HAMAP" id="MF_00105">
    <property type="entry name" value="GreA_GreB"/>
    <property type="match status" value="1"/>
</dbReference>
<keyword evidence="8" id="KW-0175">Coiled coil</keyword>
<organism evidence="12 13">
    <name type="scientific">Tepidiforma flava</name>
    <dbReference type="NCBI Taxonomy" id="3004094"/>
    <lineage>
        <taxon>Bacteria</taxon>
        <taxon>Bacillati</taxon>
        <taxon>Chloroflexota</taxon>
        <taxon>Tepidiformia</taxon>
        <taxon>Tepidiformales</taxon>
        <taxon>Tepidiformaceae</taxon>
        <taxon>Tepidiforma</taxon>
    </lineage>
</organism>
<dbReference type="InterPro" id="IPR006359">
    <property type="entry name" value="Tscrpt_elong_fac_GreA"/>
</dbReference>
<dbReference type="Pfam" id="PF03449">
    <property type="entry name" value="GreA_GreB_N"/>
    <property type="match status" value="1"/>
</dbReference>
<keyword evidence="12" id="KW-0251">Elongation factor</keyword>
<dbReference type="InterPro" id="IPR036953">
    <property type="entry name" value="GreA/GreB_C_sf"/>
</dbReference>
<dbReference type="PANTHER" id="PTHR30437">
    <property type="entry name" value="TRANSCRIPTION ELONGATION FACTOR GREA"/>
    <property type="match status" value="1"/>
</dbReference>
<evidence type="ECO:0000313" key="13">
    <source>
        <dbReference type="Proteomes" id="UP001212803"/>
    </source>
</evidence>
<feature type="coiled-coil region" evidence="8">
    <location>
        <begin position="122"/>
        <end position="192"/>
    </location>
</feature>
<sequence>MTQTPAGAPPRSIPLREALREFSATLKPSTNDYANYVEKFCNDVGPERLTSDLTPAIVEQYGERNLRATDPNGQRRLEALKAWFKFLKTRSYTEKNLGTGLRLPKSNGRTAGAATRVVEAPIEMTAEGIEALKRELADLERRIPELVRAVETARSDGDLRENAPYHAAREALAFAENRRRQLEESLKRAVVADRSDLDDDVAAIGSGVTVTFLERNIQVTYQLVGPREANPAEKKISVESPVGRVLLGRRVGEEVEVEAPQGIMRYRIDAIIHDL</sequence>
<evidence type="ECO:0000256" key="2">
    <source>
        <dbReference type="ARBA" id="ARBA00013729"/>
    </source>
</evidence>
<dbReference type="GO" id="GO:0003746">
    <property type="term" value="F:translation elongation factor activity"/>
    <property type="evidence" value="ECO:0007669"/>
    <property type="project" value="UniProtKB-KW"/>
</dbReference>
<dbReference type="InterPro" id="IPR028624">
    <property type="entry name" value="Tscrpt_elong_fac_GreA/B"/>
</dbReference>
<evidence type="ECO:0000256" key="5">
    <source>
        <dbReference type="ARBA" id="ARBA00023163"/>
    </source>
</evidence>